<organism evidence="6 7">
    <name type="scientific">Carbonactinospora thermoautotrophica</name>
    <dbReference type="NCBI Taxonomy" id="1469144"/>
    <lineage>
        <taxon>Bacteria</taxon>
        <taxon>Bacillati</taxon>
        <taxon>Actinomycetota</taxon>
        <taxon>Actinomycetes</taxon>
        <taxon>Kitasatosporales</taxon>
        <taxon>Carbonactinosporaceae</taxon>
        <taxon>Carbonactinospora</taxon>
    </lineage>
</organism>
<dbReference type="PROSITE" id="PS50885">
    <property type="entry name" value="HAMP"/>
    <property type="match status" value="2"/>
</dbReference>
<name>A0A132NF22_9ACTN</name>
<dbReference type="PANTHER" id="PTHR45339">
    <property type="entry name" value="HYBRID SIGNAL TRANSDUCTION HISTIDINE KINASE J"/>
    <property type="match status" value="1"/>
</dbReference>
<dbReference type="AlphaFoldDB" id="A0A132NF22"/>
<feature type="domain" description="HAMP" evidence="5">
    <location>
        <begin position="1"/>
        <end position="44"/>
    </location>
</feature>
<evidence type="ECO:0000259" key="5">
    <source>
        <dbReference type="PROSITE" id="PS50885"/>
    </source>
</evidence>
<keyword evidence="2" id="KW-0812">Transmembrane</keyword>
<dbReference type="Gene3D" id="1.20.120.1530">
    <property type="match status" value="1"/>
</dbReference>
<evidence type="ECO:0000313" key="7">
    <source>
        <dbReference type="Proteomes" id="UP000070598"/>
    </source>
</evidence>
<dbReference type="EMBL" id="JYIK01000947">
    <property type="protein sequence ID" value="KWX08715.1"/>
    <property type="molecule type" value="Genomic_DNA"/>
</dbReference>
<gene>
    <name evidence="6" type="ORF">TR74_13710</name>
</gene>
<reference evidence="7" key="1">
    <citation type="submission" date="2015-02" db="EMBL/GenBank/DDBJ databases">
        <title>Physiological reanalysis, assessment of diazotrophy, and genome sequences of multiple isolates of Streptomyces thermoautotrophicus.</title>
        <authorList>
            <person name="MacKellar D.C."/>
            <person name="Lieber L."/>
            <person name="Norman J."/>
            <person name="Bolger A."/>
            <person name="Tobin C."/>
            <person name="Murray J.W."/>
            <person name="Friesen M."/>
            <person name="Prell J."/>
        </authorList>
    </citation>
    <scope>NUCLEOTIDE SEQUENCE [LARGE SCALE GENOMIC DNA]</scope>
    <source>
        <strain evidence="7">UBT1</strain>
    </source>
</reference>
<keyword evidence="3" id="KW-1133">Transmembrane helix</keyword>
<dbReference type="Proteomes" id="UP000070598">
    <property type="component" value="Unassembled WGS sequence"/>
</dbReference>
<keyword evidence="4" id="KW-0902">Two-component regulatory system</keyword>
<dbReference type="GO" id="GO:0000160">
    <property type="term" value="P:phosphorelay signal transduction system"/>
    <property type="evidence" value="ECO:0007669"/>
    <property type="project" value="UniProtKB-KW"/>
</dbReference>
<proteinExistence type="predicted"/>
<dbReference type="CDD" id="cd06225">
    <property type="entry name" value="HAMP"/>
    <property type="match status" value="2"/>
</dbReference>
<keyword evidence="3" id="KW-0472">Membrane</keyword>
<keyword evidence="1" id="KW-0597">Phosphoprotein</keyword>
<dbReference type="PANTHER" id="PTHR45339:SF1">
    <property type="entry name" value="HYBRID SIGNAL TRANSDUCTION HISTIDINE KINASE J"/>
    <property type="match status" value="1"/>
</dbReference>
<dbReference type="GO" id="GO:0016020">
    <property type="term" value="C:membrane"/>
    <property type="evidence" value="ECO:0007669"/>
    <property type="project" value="InterPro"/>
</dbReference>
<evidence type="ECO:0000256" key="3">
    <source>
        <dbReference type="ARBA" id="ARBA00022989"/>
    </source>
</evidence>
<feature type="domain" description="HAMP" evidence="5">
    <location>
        <begin position="84"/>
        <end position="141"/>
    </location>
</feature>
<sequence length="162" mass="17801">MLAALEAVRDGNFRKRLAVTGDGLYAEIAMVFNEMVERNQHLANELARVRRLVGRDGRLTERLNPGPCEGAWGAMIENANALVDDLVRPTAEVGRVLGAVAQGDLSQKMDLRIDDRPLRGEFLRMGRTVNGMVDQLSLFTSEVTRVAREVGTEGRLGGQARV</sequence>
<evidence type="ECO:0000313" key="6">
    <source>
        <dbReference type="EMBL" id="KWX08715.1"/>
    </source>
</evidence>
<evidence type="ECO:0000256" key="1">
    <source>
        <dbReference type="ARBA" id="ARBA00022553"/>
    </source>
</evidence>
<comment type="caution">
    <text evidence="6">The sequence shown here is derived from an EMBL/GenBank/DDBJ whole genome shotgun (WGS) entry which is preliminary data.</text>
</comment>
<dbReference type="Pfam" id="PF18947">
    <property type="entry name" value="HAMP_2"/>
    <property type="match status" value="1"/>
</dbReference>
<evidence type="ECO:0000256" key="2">
    <source>
        <dbReference type="ARBA" id="ARBA00022692"/>
    </source>
</evidence>
<feature type="non-terminal residue" evidence="6">
    <location>
        <position position="162"/>
    </location>
</feature>
<dbReference type="InterPro" id="IPR003660">
    <property type="entry name" value="HAMP_dom"/>
</dbReference>
<evidence type="ECO:0000256" key="4">
    <source>
        <dbReference type="ARBA" id="ARBA00023012"/>
    </source>
</evidence>
<protein>
    <recommendedName>
        <fullName evidence="5">HAMP domain-containing protein</fullName>
    </recommendedName>
</protein>
<accession>A0A132NF22</accession>